<dbReference type="InterPro" id="IPR005771">
    <property type="entry name" value="GalU_uridylyltTrfase_bac/arc"/>
</dbReference>
<evidence type="ECO:0000256" key="2">
    <source>
        <dbReference type="ARBA" id="ARBA00012415"/>
    </source>
</evidence>
<dbReference type="InterPro" id="IPR029044">
    <property type="entry name" value="Nucleotide-diphossugar_trans"/>
</dbReference>
<dbReference type="PANTHER" id="PTHR43197">
    <property type="entry name" value="UTP--GLUCOSE-1-PHOSPHATE URIDYLYLTRANSFERASE"/>
    <property type="match status" value="1"/>
</dbReference>
<proteinExistence type="inferred from homology"/>
<gene>
    <name evidence="7" type="ORF">A2209_01910</name>
</gene>
<dbReference type="EMBL" id="MGBG01000008">
    <property type="protein sequence ID" value="OGK66285.1"/>
    <property type="molecule type" value="Genomic_DNA"/>
</dbReference>
<protein>
    <recommendedName>
        <fullName evidence="2">UTP--glucose-1-phosphate uridylyltransferase</fullName>
        <ecNumber evidence="2">2.7.7.9</ecNumber>
    </recommendedName>
</protein>
<dbReference type="GO" id="GO:0006011">
    <property type="term" value="P:UDP-alpha-D-glucose metabolic process"/>
    <property type="evidence" value="ECO:0007669"/>
    <property type="project" value="InterPro"/>
</dbReference>
<organism evidence="7 8">
    <name type="scientific">Candidatus Roizmanbacteria bacterium RIFOXYA1_FULL_41_12</name>
    <dbReference type="NCBI Taxonomy" id="1802082"/>
    <lineage>
        <taxon>Bacteria</taxon>
        <taxon>Candidatus Roizmaniibacteriota</taxon>
    </lineage>
</organism>
<evidence type="ECO:0000256" key="5">
    <source>
        <dbReference type="ARBA" id="ARBA00048128"/>
    </source>
</evidence>
<evidence type="ECO:0000313" key="8">
    <source>
        <dbReference type="Proteomes" id="UP000178450"/>
    </source>
</evidence>
<comment type="similarity">
    <text evidence="1">Belongs to the UDPGP type 2 family.</text>
</comment>
<evidence type="ECO:0000313" key="7">
    <source>
        <dbReference type="EMBL" id="OGK66285.1"/>
    </source>
</evidence>
<reference evidence="7 8" key="1">
    <citation type="journal article" date="2016" name="Nat. Commun.">
        <title>Thousands of microbial genomes shed light on interconnected biogeochemical processes in an aquifer system.</title>
        <authorList>
            <person name="Anantharaman K."/>
            <person name="Brown C.T."/>
            <person name="Hug L.A."/>
            <person name="Sharon I."/>
            <person name="Castelle C.J."/>
            <person name="Probst A.J."/>
            <person name="Thomas B.C."/>
            <person name="Singh A."/>
            <person name="Wilkins M.J."/>
            <person name="Karaoz U."/>
            <person name="Brodie E.L."/>
            <person name="Williams K.H."/>
            <person name="Hubbard S.S."/>
            <person name="Banfield J.F."/>
        </authorList>
    </citation>
    <scope>NUCLEOTIDE SEQUENCE [LARGE SCALE GENOMIC DNA]</scope>
</reference>
<dbReference type="Gene3D" id="3.90.550.10">
    <property type="entry name" value="Spore Coat Polysaccharide Biosynthesis Protein SpsA, Chain A"/>
    <property type="match status" value="1"/>
</dbReference>
<evidence type="ECO:0000256" key="3">
    <source>
        <dbReference type="ARBA" id="ARBA00022679"/>
    </source>
</evidence>
<comment type="caution">
    <text evidence="7">The sequence shown here is derived from an EMBL/GenBank/DDBJ whole genome shotgun (WGS) entry which is preliminary data.</text>
</comment>
<sequence length="300" mass="34033">MKKITKAVIPAAGFGTRFLPQTKAMPKEMLPLVDKPIIQYIVEELVESGIKDIIIVTGYHKRTIEDHFDVPNRELIENLKMGGEKKKPLIAEVERISSMANIAYVRQKGPYGNGTPLLNVRHIIGDEPFIYTFSDDFIVSKPSRFTQLIQAYEKYQSCCLGSIRIKRDEDYDRYGIAGGKEVAPGVIDIETIVEKPGKDKAPSDLANVSGYLFTPDIFDYLDEVVKNIGPDEEFYYNDALKLMLRDGKKIYAVEVKGGKYYDTGNKLEYMKTVVEFALKHPEINGQFRAFLQDTLKQEAK</sequence>
<comment type="catalytic activity">
    <reaction evidence="5">
        <text>alpha-D-glucose 1-phosphate + UTP + H(+) = UDP-alpha-D-glucose + diphosphate</text>
        <dbReference type="Rhea" id="RHEA:19889"/>
        <dbReference type="ChEBI" id="CHEBI:15378"/>
        <dbReference type="ChEBI" id="CHEBI:33019"/>
        <dbReference type="ChEBI" id="CHEBI:46398"/>
        <dbReference type="ChEBI" id="CHEBI:58601"/>
        <dbReference type="ChEBI" id="CHEBI:58885"/>
        <dbReference type="EC" id="2.7.7.9"/>
    </reaction>
</comment>
<dbReference type="GO" id="GO:0003983">
    <property type="term" value="F:UTP:glucose-1-phosphate uridylyltransferase activity"/>
    <property type="evidence" value="ECO:0007669"/>
    <property type="project" value="UniProtKB-EC"/>
</dbReference>
<dbReference type="InterPro" id="IPR005835">
    <property type="entry name" value="NTP_transferase_dom"/>
</dbReference>
<evidence type="ECO:0000256" key="1">
    <source>
        <dbReference type="ARBA" id="ARBA00006890"/>
    </source>
</evidence>
<feature type="domain" description="Nucleotidyl transferase" evidence="6">
    <location>
        <begin position="6"/>
        <end position="271"/>
    </location>
</feature>
<keyword evidence="3 7" id="KW-0808">Transferase</keyword>
<dbReference type="Proteomes" id="UP000178450">
    <property type="component" value="Unassembled WGS sequence"/>
</dbReference>
<evidence type="ECO:0000259" key="6">
    <source>
        <dbReference type="Pfam" id="PF00483"/>
    </source>
</evidence>
<dbReference type="SUPFAM" id="SSF53448">
    <property type="entry name" value="Nucleotide-diphospho-sugar transferases"/>
    <property type="match status" value="1"/>
</dbReference>
<accession>A0A1F7KEK1</accession>
<name>A0A1F7KEK1_9BACT</name>
<evidence type="ECO:0000256" key="4">
    <source>
        <dbReference type="ARBA" id="ARBA00022695"/>
    </source>
</evidence>
<dbReference type="AlphaFoldDB" id="A0A1F7KEK1"/>
<dbReference type="EC" id="2.7.7.9" evidence="2"/>
<keyword evidence="4 7" id="KW-0548">Nucleotidyltransferase</keyword>
<dbReference type="Pfam" id="PF00483">
    <property type="entry name" value="NTP_transferase"/>
    <property type="match status" value="1"/>
</dbReference>
<dbReference type="PANTHER" id="PTHR43197:SF1">
    <property type="entry name" value="UTP--GLUCOSE-1-PHOSPHATE URIDYLYLTRANSFERASE"/>
    <property type="match status" value="1"/>
</dbReference>